<keyword evidence="2" id="KW-0067">ATP-binding</keyword>
<dbReference type="SUPFAM" id="SSF52540">
    <property type="entry name" value="P-loop containing nucleoside triphosphate hydrolases"/>
    <property type="match status" value="1"/>
</dbReference>
<accession>A0ABN2MIP8</accession>
<evidence type="ECO:0000313" key="4">
    <source>
        <dbReference type="EMBL" id="GAA1827434.1"/>
    </source>
</evidence>
<dbReference type="InterPro" id="IPR027417">
    <property type="entry name" value="P-loop_NTPase"/>
</dbReference>
<dbReference type="Pfam" id="PF00196">
    <property type="entry name" value="GerE"/>
    <property type="match status" value="1"/>
</dbReference>
<dbReference type="Pfam" id="PF13191">
    <property type="entry name" value="AAA_16"/>
    <property type="match status" value="1"/>
</dbReference>
<dbReference type="InterPro" id="IPR016032">
    <property type="entry name" value="Sig_transdc_resp-reg_C-effctor"/>
</dbReference>
<organism evidence="4 5">
    <name type="scientific">Pseudonocardia ailaonensis</name>
    <dbReference type="NCBI Taxonomy" id="367279"/>
    <lineage>
        <taxon>Bacteria</taxon>
        <taxon>Bacillati</taxon>
        <taxon>Actinomycetota</taxon>
        <taxon>Actinomycetes</taxon>
        <taxon>Pseudonocardiales</taxon>
        <taxon>Pseudonocardiaceae</taxon>
        <taxon>Pseudonocardia</taxon>
    </lineage>
</organism>
<dbReference type="InterPro" id="IPR000792">
    <property type="entry name" value="Tscrpt_reg_LuxR_C"/>
</dbReference>
<dbReference type="CDD" id="cd06170">
    <property type="entry name" value="LuxR_C_like"/>
    <property type="match status" value="1"/>
</dbReference>
<dbReference type="PANTHER" id="PTHR16305">
    <property type="entry name" value="TESTICULAR SOLUBLE ADENYLYL CYCLASE"/>
    <property type="match status" value="1"/>
</dbReference>
<dbReference type="InterPro" id="IPR041664">
    <property type="entry name" value="AAA_16"/>
</dbReference>
<gene>
    <name evidence="4" type="ORF">GCM10009836_01400</name>
</gene>
<dbReference type="InterPro" id="IPR036388">
    <property type="entry name" value="WH-like_DNA-bd_sf"/>
</dbReference>
<keyword evidence="5" id="KW-1185">Reference proteome</keyword>
<dbReference type="Gene3D" id="1.10.10.10">
    <property type="entry name" value="Winged helix-like DNA-binding domain superfamily/Winged helix DNA-binding domain"/>
    <property type="match status" value="1"/>
</dbReference>
<name>A0ABN2MIP8_9PSEU</name>
<dbReference type="Proteomes" id="UP001500449">
    <property type="component" value="Unassembled WGS sequence"/>
</dbReference>
<dbReference type="SMART" id="SM00421">
    <property type="entry name" value="HTH_LUXR"/>
    <property type="match status" value="1"/>
</dbReference>
<dbReference type="EMBL" id="BAAAQK010000001">
    <property type="protein sequence ID" value="GAA1827434.1"/>
    <property type="molecule type" value="Genomic_DNA"/>
</dbReference>
<evidence type="ECO:0000313" key="5">
    <source>
        <dbReference type="Proteomes" id="UP001500449"/>
    </source>
</evidence>
<comment type="caution">
    <text evidence="4">The sequence shown here is derived from an EMBL/GenBank/DDBJ whole genome shotgun (WGS) entry which is preliminary data.</text>
</comment>
<proteinExistence type="predicted"/>
<dbReference type="PROSITE" id="PS50043">
    <property type="entry name" value="HTH_LUXR_2"/>
    <property type="match status" value="1"/>
</dbReference>
<protein>
    <submittedName>
        <fullName evidence="4">LuxR family transcriptional regulator</fullName>
    </submittedName>
</protein>
<dbReference type="PRINTS" id="PR00038">
    <property type="entry name" value="HTHLUXR"/>
</dbReference>
<evidence type="ECO:0000259" key="3">
    <source>
        <dbReference type="PROSITE" id="PS50043"/>
    </source>
</evidence>
<evidence type="ECO:0000256" key="1">
    <source>
        <dbReference type="ARBA" id="ARBA00022741"/>
    </source>
</evidence>
<dbReference type="PANTHER" id="PTHR16305:SF35">
    <property type="entry name" value="TRANSCRIPTIONAL ACTIVATOR DOMAIN"/>
    <property type="match status" value="1"/>
</dbReference>
<sequence>MLDFVDGLTEAGAPLLLSGAPGTGKSVLLDVAADAARARGVRVVRTSGVEFEADLSYAGLGHVYDQLTPYSADPSPELRTPLLVALGLAIGPRPERLVVCNAALELVRSTSAHAPLLVVVDDVQWLDRASATVLGFLTRRLAGTRAGLLVSIRAADEGDSTWARLPRVELDRLDEASSGNLLDSRHPRLADEVRRRVLELADGNPLALLELPKSLTADQRDALEPLPASLPLTSNLQAVFAGQIRDLPERTRESLLIAALDGGNTDRETPAETQTGDWLTELGPAEEAQLVRLESGRVTFRHPLIRSTVVARSTAPERRHAHRMLAAVRTNDPVRRAWHLAAAATAPDEETAGLLERAADLTQARGDVSRAGAALTRAAELSPAAADRGRRLAKAAYLGTRVTGDGSHRSDIVRRIDELDPDSDGALYAAAAGAHLLLNRESDVDTPHAVLCEVIARHAPSLSPTDKTLADALGVLGGIGFNAGRADLWEPFHELVAGLGPAAPMVLRLRDTMWRDAAHVPTAHVEELDRAIVALENERDPEQVVTVAGLGTWIDRIAACRPRLWSLVEAGRQGEATLISLPALGMLSLDSFLCGEWTACQQLNDEALHLRDTLGDDVIRYQNLFHRALLAAGQGDEALLDTMTEKMYRWGAARRMRLPEQMATYACSLAAIGRGDFEEAYGHASRLSPPATFAPHSPLAMWAVLDLVEASVRTGRTAEATAHVAAAHEIGLGALSSRLGLLVGGAAALAQQGPAAEDLFAAALAAPGAERWRFEYARVQLCYGEWLRRRKATSRARDVLESAYEQFSEMGARPWVARAKGELRATSGRSARFGAALTPQELQIANLAAQGLTNKEIGQKLFLSPRTVSTLLYRIFPKLGIKSRAGLRDALSSAGS</sequence>
<evidence type="ECO:0000256" key="2">
    <source>
        <dbReference type="ARBA" id="ARBA00022840"/>
    </source>
</evidence>
<reference evidence="4 5" key="1">
    <citation type="journal article" date="2019" name="Int. J. Syst. Evol. Microbiol.">
        <title>The Global Catalogue of Microorganisms (GCM) 10K type strain sequencing project: providing services to taxonomists for standard genome sequencing and annotation.</title>
        <authorList>
            <consortium name="The Broad Institute Genomics Platform"/>
            <consortium name="The Broad Institute Genome Sequencing Center for Infectious Disease"/>
            <person name="Wu L."/>
            <person name="Ma J."/>
        </authorList>
    </citation>
    <scope>NUCLEOTIDE SEQUENCE [LARGE SCALE GENOMIC DNA]</scope>
    <source>
        <strain evidence="4 5">JCM 16009</strain>
    </source>
</reference>
<keyword evidence="1" id="KW-0547">Nucleotide-binding</keyword>
<feature type="domain" description="HTH luxR-type" evidence="3">
    <location>
        <begin position="830"/>
        <end position="895"/>
    </location>
</feature>
<dbReference type="Gene3D" id="3.40.50.300">
    <property type="entry name" value="P-loop containing nucleotide triphosphate hydrolases"/>
    <property type="match status" value="1"/>
</dbReference>
<dbReference type="PROSITE" id="PS00622">
    <property type="entry name" value="HTH_LUXR_1"/>
    <property type="match status" value="1"/>
</dbReference>
<dbReference type="SUPFAM" id="SSF46894">
    <property type="entry name" value="C-terminal effector domain of the bipartite response regulators"/>
    <property type="match status" value="1"/>
</dbReference>